<evidence type="ECO:0000313" key="1">
    <source>
        <dbReference type="EMBL" id="PYH46728.1"/>
    </source>
</evidence>
<gene>
    <name evidence="1" type="ORF">BP01DRAFT_355123</name>
</gene>
<sequence length="74" mass="8315">MTMMDGSLACLLASCQIPAGTRPPDDWISRFYNLDLLLSTGTHQLIPRVGTQPDRRLRTYGLLHSENLILSQPF</sequence>
<evidence type="ECO:0000313" key="2">
    <source>
        <dbReference type="Proteomes" id="UP000248349"/>
    </source>
</evidence>
<name>A0A319A3M1_9EURO</name>
<proteinExistence type="predicted"/>
<dbReference type="RefSeq" id="XP_025432710.1">
    <property type="nucleotide sequence ID" value="XM_025574614.1"/>
</dbReference>
<dbReference type="EMBL" id="KZ821226">
    <property type="protein sequence ID" value="PYH46728.1"/>
    <property type="molecule type" value="Genomic_DNA"/>
</dbReference>
<reference evidence="1 2" key="1">
    <citation type="submission" date="2016-12" db="EMBL/GenBank/DDBJ databases">
        <title>The genomes of Aspergillus section Nigri reveals drivers in fungal speciation.</title>
        <authorList>
            <consortium name="DOE Joint Genome Institute"/>
            <person name="Vesth T.C."/>
            <person name="Nybo J."/>
            <person name="Theobald S."/>
            <person name="Brandl J."/>
            <person name="Frisvad J.C."/>
            <person name="Nielsen K.F."/>
            <person name="Lyhne E.K."/>
            <person name="Kogle M.E."/>
            <person name="Kuo A."/>
            <person name="Riley R."/>
            <person name="Clum A."/>
            <person name="Nolan M."/>
            <person name="Lipzen A."/>
            <person name="Salamov A."/>
            <person name="Henrissat B."/>
            <person name="Wiebenga A."/>
            <person name="De Vries R.P."/>
            <person name="Grigoriev I.V."/>
            <person name="Mortensen U.H."/>
            <person name="Andersen M.R."/>
            <person name="Baker S.E."/>
        </authorList>
    </citation>
    <scope>NUCLEOTIDE SEQUENCE [LARGE SCALE GENOMIC DNA]</scope>
    <source>
        <strain evidence="1 2">JOP 1030-1</strain>
    </source>
</reference>
<protein>
    <submittedName>
        <fullName evidence="1">Uncharacterized protein</fullName>
    </submittedName>
</protein>
<dbReference type="GeneID" id="37075842"/>
<dbReference type="Proteomes" id="UP000248349">
    <property type="component" value="Unassembled WGS sequence"/>
</dbReference>
<dbReference type="AlphaFoldDB" id="A0A319A3M1"/>
<accession>A0A319A3M1</accession>
<keyword evidence="2" id="KW-1185">Reference proteome</keyword>
<organism evidence="1 2">
    <name type="scientific">Aspergillus saccharolyticus JOP 1030-1</name>
    <dbReference type="NCBI Taxonomy" id="1450539"/>
    <lineage>
        <taxon>Eukaryota</taxon>
        <taxon>Fungi</taxon>
        <taxon>Dikarya</taxon>
        <taxon>Ascomycota</taxon>
        <taxon>Pezizomycotina</taxon>
        <taxon>Eurotiomycetes</taxon>
        <taxon>Eurotiomycetidae</taxon>
        <taxon>Eurotiales</taxon>
        <taxon>Aspergillaceae</taxon>
        <taxon>Aspergillus</taxon>
        <taxon>Aspergillus subgen. Circumdati</taxon>
    </lineage>
</organism>